<reference evidence="5" key="1">
    <citation type="journal article" date="2022" name="Proc. Natl. Acad. Sci. U.S.A.">
        <title>Life cycle and functional genomics of the unicellular red alga Galdieria for elucidating algal and plant evolution and industrial use.</title>
        <authorList>
            <person name="Hirooka S."/>
            <person name="Itabashi T."/>
            <person name="Ichinose T.M."/>
            <person name="Onuma R."/>
            <person name="Fujiwara T."/>
            <person name="Yamashita S."/>
            <person name="Jong L.W."/>
            <person name="Tomita R."/>
            <person name="Iwane A.H."/>
            <person name="Miyagishima S.Y."/>
        </authorList>
    </citation>
    <scope>NUCLEOTIDE SEQUENCE</scope>
    <source>
        <strain evidence="5">NBRC 102759</strain>
    </source>
</reference>
<gene>
    <name evidence="5" type="ORF">GpartN1_g1604.t1</name>
</gene>
<dbReference type="PANTHER" id="PTHR15818">
    <property type="entry name" value="G PATCH AND KOW-CONTAINING"/>
    <property type="match status" value="1"/>
</dbReference>
<feature type="region of interest" description="Disordered" evidence="3">
    <location>
        <begin position="82"/>
        <end position="114"/>
    </location>
</feature>
<name>A0A9C7PSC2_9RHOD</name>
<dbReference type="AlphaFoldDB" id="A0A9C7PSC2"/>
<dbReference type="GO" id="GO:0005681">
    <property type="term" value="C:spliceosomal complex"/>
    <property type="evidence" value="ECO:0007669"/>
    <property type="project" value="TreeGrafter"/>
</dbReference>
<sequence length="174" mass="19984">MCAGVSFKLTKTVEKKKERKKEKPVNATPFEGEDSEEEETCIVEQVEEYGGSDVSKVDRTSAHLENTVRVETDMACSLSQVLRRRKRQASENSDELFRQELESAAPETSKEDYERVPVESFGKYMLNKMGWQEEEYRQVEQLQNKARPPRLGLGAKVPPPHNPSNSHNRSRQVR</sequence>
<dbReference type="PANTHER" id="PTHR15818:SF2">
    <property type="entry name" value="G-PATCH DOMAIN AND KOW MOTIFS-CONTAINING PROTEIN"/>
    <property type="match status" value="1"/>
</dbReference>
<comment type="subcellular location">
    <subcellularLocation>
        <location evidence="1">Nucleus</location>
    </subcellularLocation>
</comment>
<dbReference type="GO" id="GO:0000398">
    <property type="term" value="P:mRNA splicing, via spliceosome"/>
    <property type="evidence" value="ECO:0007669"/>
    <property type="project" value="InterPro"/>
</dbReference>
<proteinExistence type="predicted"/>
<keyword evidence="6" id="KW-1185">Reference proteome</keyword>
<feature type="domain" description="Spp2/MOS2 G-patch" evidence="4">
    <location>
        <begin position="107"/>
        <end position="157"/>
    </location>
</feature>
<feature type="region of interest" description="Disordered" evidence="3">
    <location>
        <begin position="138"/>
        <end position="174"/>
    </location>
</feature>
<dbReference type="InterPro" id="IPR026822">
    <property type="entry name" value="Spp2/MOS2_G-patch"/>
</dbReference>
<evidence type="ECO:0000256" key="3">
    <source>
        <dbReference type="SAM" id="MobiDB-lite"/>
    </source>
</evidence>
<evidence type="ECO:0000256" key="1">
    <source>
        <dbReference type="ARBA" id="ARBA00004123"/>
    </source>
</evidence>
<organism evidence="5 6">
    <name type="scientific">Galdieria partita</name>
    <dbReference type="NCBI Taxonomy" id="83374"/>
    <lineage>
        <taxon>Eukaryota</taxon>
        <taxon>Rhodophyta</taxon>
        <taxon>Bangiophyceae</taxon>
        <taxon>Galdieriales</taxon>
        <taxon>Galdieriaceae</taxon>
        <taxon>Galdieria</taxon>
    </lineage>
</organism>
<evidence type="ECO:0000313" key="5">
    <source>
        <dbReference type="EMBL" id="GJQ09813.1"/>
    </source>
</evidence>
<dbReference type="InterPro" id="IPR045166">
    <property type="entry name" value="Spp2-like"/>
</dbReference>
<evidence type="ECO:0000259" key="4">
    <source>
        <dbReference type="Pfam" id="PF12656"/>
    </source>
</evidence>
<evidence type="ECO:0000256" key="2">
    <source>
        <dbReference type="ARBA" id="ARBA00023242"/>
    </source>
</evidence>
<dbReference type="EMBL" id="BQMJ01000011">
    <property type="protein sequence ID" value="GJQ09813.1"/>
    <property type="molecule type" value="Genomic_DNA"/>
</dbReference>
<reference evidence="5" key="2">
    <citation type="submission" date="2022-01" db="EMBL/GenBank/DDBJ databases">
        <authorList>
            <person name="Hirooka S."/>
            <person name="Miyagishima S.Y."/>
        </authorList>
    </citation>
    <scope>NUCLEOTIDE SEQUENCE</scope>
    <source>
        <strain evidence="5">NBRC 102759</strain>
    </source>
</reference>
<evidence type="ECO:0000313" key="6">
    <source>
        <dbReference type="Proteomes" id="UP001061958"/>
    </source>
</evidence>
<dbReference type="Pfam" id="PF12656">
    <property type="entry name" value="G-patch_2"/>
    <property type="match status" value="1"/>
</dbReference>
<feature type="region of interest" description="Disordered" evidence="3">
    <location>
        <begin position="1"/>
        <end position="39"/>
    </location>
</feature>
<accession>A0A9C7PSC2</accession>
<dbReference type="OrthoDB" id="5577072at2759"/>
<keyword evidence="2" id="KW-0539">Nucleus</keyword>
<feature type="compositionally biased region" description="Basic and acidic residues" evidence="3">
    <location>
        <begin position="11"/>
        <end position="24"/>
    </location>
</feature>
<dbReference type="Proteomes" id="UP001061958">
    <property type="component" value="Unassembled WGS sequence"/>
</dbReference>
<protein>
    <recommendedName>
        <fullName evidence="4">Spp2/MOS2 G-patch domain-containing protein</fullName>
    </recommendedName>
</protein>
<comment type="caution">
    <text evidence="5">The sequence shown here is derived from an EMBL/GenBank/DDBJ whole genome shotgun (WGS) entry which is preliminary data.</text>
</comment>